<reference evidence="1 2" key="1">
    <citation type="submission" date="2016-11" db="EMBL/GenBank/DDBJ databases">
        <title>A multilocus sequence analysis scheme for characterization of bacteria in the genus Thioclava.</title>
        <authorList>
            <person name="Liu Y."/>
            <person name="Shao Z."/>
        </authorList>
    </citation>
    <scope>NUCLEOTIDE SEQUENCE [LARGE SCALE GENOMIC DNA]</scope>
    <source>
        <strain evidence="1 2">11.10-0-13</strain>
    </source>
</reference>
<name>A0ABX3MPL0_9RHOB</name>
<comment type="caution">
    <text evidence="1">The sequence shown here is derived from an EMBL/GenBank/DDBJ whole genome shotgun (WGS) entry which is preliminary data.</text>
</comment>
<accession>A0ABX3MPL0</accession>
<protein>
    <submittedName>
        <fullName evidence="1">Uncharacterized protein</fullName>
    </submittedName>
</protein>
<proteinExistence type="predicted"/>
<organism evidence="1 2">
    <name type="scientific">Thioclava marina</name>
    <dbReference type="NCBI Taxonomy" id="1915077"/>
    <lineage>
        <taxon>Bacteria</taxon>
        <taxon>Pseudomonadati</taxon>
        <taxon>Pseudomonadota</taxon>
        <taxon>Alphaproteobacteria</taxon>
        <taxon>Rhodobacterales</taxon>
        <taxon>Paracoccaceae</taxon>
        <taxon>Thioclava</taxon>
    </lineage>
</organism>
<keyword evidence="2" id="KW-1185">Reference proteome</keyword>
<dbReference type="Proteomes" id="UP000242224">
    <property type="component" value="Unassembled WGS sequence"/>
</dbReference>
<evidence type="ECO:0000313" key="2">
    <source>
        <dbReference type="Proteomes" id="UP000242224"/>
    </source>
</evidence>
<evidence type="ECO:0000313" key="1">
    <source>
        <dbReference type="EMBL" id="OOY13479.1"/>
    </source>
</evidence>
<dbReference type="RefSeq" id="WP_078525703.1">
    <property type="nucleotide sequence ID" value="NZ_JACIZB010000042.1"/>
</dbReference>
<sequence>MLGFGINTLTQAGRRRAAGWSPAALAPIAWYEPADRATLFQDAAMTVPVLVDGDPVGAMRDKSGQGRDLIQSIDARRPLYRTDGASHWLEYDGIDDALSVVQLPFTTEATVGLAFSVQSNASGYPPVLRNGTAATDGSGRQPMIYLDANAPQVVKTWWGNRGLAVTLPAQVTQMGPLSLVSSISGGAAQMRIGTLSASTTGVSMAPDMSGNFALGMAGFVGRIYGVVICATEQPPEARDALAAHLDALSRG</sequence>
<dbReference type="EMBL" id="MPZS01000001">
    <property type="protein sequence ID" value="OOY13479.1"/>
    <property type="molecule type" value="Genomic_DNA"/>
</dbReference>
<gene>
    <name evidence="1" type="ORF">BMG00_06820</name>
</gene>